<dbReference type="GO" id="GO:0005886">
    <property type="term" value="C:plasma membrane"/>
    <property type="evidence" value="ECO:0007669"/>
    <property type="project" value="UniProtKB-SubCell"/>
</dbReference>
<comment type="caution">
    <text evidence="8">The sequence shown here is derived from an EMBL/GenBank/DDBJ whole genome shotgun (WGS) entry which is preliminary data.</text>
</comment>
<dbReference type="InterPro" id="IPR052518">
    <property type="entry name" value="CHR_Transporter"/>
</dbReference>
<evidence type="ECO:0000256" key="1">
    <source>
        <dbReference type="ARBA" id="ARBA00004651"/>
    </source>
</evidence>
<evidence type="ECO:0000313" key="9">
    <source>
        <dbReference type="Proteomes" id="UP000278746"/>
    </source>
</evidence>
<feature type="transmembrane region" description="Helical" evidence="7">
    <location>
        <begin position="110"/>
        <end position="130"/>
    </location>
</feature>
<comment type="similarity">
    <text evidence="2">Belongs to the chromate ion transporter (CHR) (TC 2.A.51) family.</text>
</comment>
<name>A0A3M7TP29_9BACI</name>
<keyword evidence="9" id="KW-1185">Reference proteome</keyword>
<organism evidence="8 9">
    <name type="scientific">Alteribacter keqinensis</name>
    <dbReference type="NCBI Taxonomy" id="2483800"/>
    <lineage>
        <taxon>Bacteria</taxon>
        <taxon>Bacillati</taxon>
        <taxon>Bacillota</taxon>
        <taxon>Bacilli</taxon>
        <taxon>Bacillales</taxon>
        <taxon>Bacillaceae</taxon>
        <taxon>Alteribacter</taxon>
    </lineage>
</organism>
<gene>
    <name evidence="8" type="ORF">EBO34_18370</name>
</gene>
<comment type="subcellular location">
    <subcellularLocation>
        <location evidence="1">Cell membrane</location>
        <topology evidence="1">Multi-pass membrane protein</topology>
    </subcellularLocation>
</comment>
<dbReference type="PANTHER" id="PTHR43663">
    <property type="entry name" value="CHROMATE TRANSPORT PROTEIN-RELATED"/>
    <property type="match status" value="1"/>
</dbReference>
<dbReference type="Proteomes" id="UP000278746">
    <property type="component" value="Unassembled WGS sequence"/>
</dbReference>
<dbReference type="AlphaFoldDB" id="A0A3M7TP29"/>
<evidence type="ECO:0000256" key="2">
    <source>
        <dbReference type="ARBA" id="ARBA00005262"/>
    </source>
</evidence>
<proteinExistence type="inferred from homology"/>
<feature type="transmembrane region" description="Helical" evidence="7">
    <location>
        <begin position="76"/>
        <end position="98"/>
    </location>
</feature>
<keyword evidence="4 7" id="KW-0812">Transmembrane</keyword>
<sequence length="180" mass="19504">MTQQQLFSAFFRVGMLGYGGGPASIPLIHKEVVEKYKWMDSDEFADILAIGNTLPGPIATKMAGYIGYRVAGVTGLFNALLASIVPTIVLMIVLLVSLESFREYGWVQGMTNGVMPVVGVMLAVLTWQFFTKSKEGLGTWYSLGLIVLSVVLISLAGIHPAFVIAGLLVFVFLRKGGRRS</sequence>
<accession>A0A3M7TP29</accession>
<protein>
    <submittedName>
        <fullName evidence="8">Chromate transporter</fullName>
    </submittedName>
</protein>
<keyword evidence="3" id="KW-1003">Cell membrane</keyword>
<reference evidence="8 9" key="1">
    <citation type="submission" date="2018-10" db="EMBL/GenBank/DDBJ databases">
        <title>Bacillus Keqinensis sp. nov., a moderately halophilic bacterium isolated from a saline-alkaline lake.</title>
        <authorList>
            <person name="Wang H."/>
        </authorList>
    </citation>
    <scope>NUCLEOTIDE SEQUENCE [LARGE SCALE GENOMIC DNA]</scope>
    <source>
        <strain evidence="8 9">KQ-3</strain>
    </source>
</reference>
<dbReference type="RefSeq" id="WP_122901303.1">
    <property type="nucleotide sequence ID" value="NZ_RHIB01000003.1"/>
</dbReference>
<evidence type="ECO:0000256" key="6">
    <source>
        <dbReference type="ARBA" id="ARBA00023136"/>
    </source>
</evidence>
<dbReference type="InterPro" id="IPR003370">
    <property type="entry name" value="Chromate_transpt"/>
</dbReference>
<evidence type="ECO:0000256" key="7">
    <source>
        <dbReference type="SAM" id="Phobius"/>
    </source>
</evidence>
<evidence type="ECO:0000256" key="3">
    <source>
        <dbReference type="ARBA" id="ARBA00022475"/>
    </source>
</evidence>
<feature type="transmembrane region" description="Helical" evidence="7">
    <location>
        <begin position="142"/>
        <end position="173"/>
    </location>
</feature>
<keyword evidence="6 7" id="KW-0472">Membrane</keyword>
<dbReference type="Pfam" id="PF02417">
    <property type="entry name" value="Chromate_transp"/>
    <property type="match status" value="1"/>
</dbReference>
<keyword evidence="5 7" id="KW-1133">Transmembrane helix</keyword>
<dbReference type="GO" id="GO:0015109">
    <property type="term" value="F:chromate transmembrane transporter activity"/>
    <property type="evidence" value="ECO:0007669"/>
    <property type="project" value="InterPro"/>
</dbReference>
<dbReference type="OrthoDB" id="9027281at2"/>
<dbReference type="EMBL" id="RHIB01000003">
    <property type="protein sequence ID" value="RNA67148.1"/>
    <property type="molecule type" value="Genomic_DNA"/>
</dbReference>
<evidence type="ECO:0000313" key="8">
    <source>
        <dbReference type="EMBL" id="RNA67148.1"/>
    </source>
</evidence>
<evidence type="ECO:0000256" key="4">
    <source>
        <dbReference type="ARBA" id="ARBA00022692"/>
    </source>
</evidence>
<evidence type="ECO:0000256" key="5">
    <source>
        <dbReference type="ARBA" id="ARBA00022989"/>
    </source>
</evidence>
<dbReference type="PANTHER" id="PTHR43663:SF1">
    <property type="entry name" value="CHROMATE TRANSPORTER"/>
    <property type="match status" value="1"/>
</dbReference>